<feature type="transmembrane region" description="Helical" evidence="11">
    <location>
        <begin position="191"/>
        <end position="208"/>
    </location>
</feature>
<feature type="transmembrane region" description="Helical" evidence="11">
    <location>
        <begin position="215"/>
        <end position="233"/>
    </location>
</feature>
<keyword evidence="9 11" id="KW-0472">Membrane</keyword>
<dbReference type="NCBIfam" id="TIGR02210">
    <property type="entry name" value="rodA_shape"/>
    <property type="match status" value="1"/>
</dbReference>
<keyword evidence="7 11" id="KW-0573">Peptidoglycan synthesis</keyword>
<reference evidence="12 13" key="1">
    <citation type="submission" date="2013-02" db="EMBL/GenBank/DDBJ databases">
        <title>The Genome Sequence of Acinetobacter bereziniae CIP 70.12.</title>
        <authorList>
            <consortium name="The Broad Institute Genome Sequencing Platform"/>
            <consortium name="The Broad Institute Genome Sequencing Center for Infectious Disease"/>
            <person name="Cerqueira G."/>
            <person name="Feldgarden M."/>
            <person name="Courvalin P."/>
            <person name="Perichon B."/>
            <person name="Grillot-Courvalin C."/>
            <person name="Clermont D."/>
            <person name="Rocha E."/>
            <person name="Yoon E.-J."/>
            <person name="Nemec A."/>
            <person name="Walker B."/>
            <person name="Young S.K."/>
            <person name="Zeng Q."/>
            <person name="Gargeya S."/>
            <person name="Fitzgerald M."/>
            <person name="Haas B."/>
            <person name="Abouelleil A."/>
            <person name="Alvarado L."/>
            <person name="Arachchi H.M."/>
            <person name="Berlin A.M."/>
            <person name="Chapman S.B."/>
            <person name="Dewar J."/>
            <person name="Goldberg J."/>
            <person name="Griggs A."/>
            <person name="Gujja S."/>
            <person name="Hansen M."/>
            <person name="Howarth C."/>
            <person name="Imamovic A."/>
            <person name="Larimer J."/>
            <person name="McCowan C."/>
            <person name="Murphy C."/>
            <person name="Neiman D."/>
            <person name="Pearson M."/>
            <person name="Priest M."/>
            <person name="Roberts A."/>
            <person name="Saif S."/>
            <person name="Shea T."/>
            <person name="Sisk P."/>
            <person name="Sykes S."/>
            <person name="Wortman J."/>
            <person name="Nusbaum C."/>
            <person name="Birren B."/>
        </authorList>
    </citation>
    <scope>NUCLEOTIDE SEQUENCE [LARGE SCALE GENOMIC DNA]</scope>
    <source>
        <strain evidence="12 13">CIP 70.12</strain>
    </source>
</reference>
<evidence type="ECO:0000313" key="13">
    <source>
        <dbReference type="Proteomes" id="UP000013251"/>
    </source>
</evidence>
<dbReference type="Pfam" id="PF01098">
    <property type="entry name" value="FTSW_RODA_SPOVE"/>
    <property type="match status" value="1"/>
</dbReference>
<dbReference type="UniPathway" id="UPA00219"/>
<dbReference type="AlphaFoldDB" id="N9DJ74"/>
<organism evidence="12 13">
    <name type="scientific">Acinetobacter bereziniae LMG 1003 = CIP 70.12</name>
    <dbReference type="NCBI Taxonomy" id="981324"/>
    <lineage>
        <taxon>Bacteria</taxon>
        <taxon>Pseudomonadati</taxon>
        <taxon>Pseudomonadota</taxon>
        <taxon>Gammaproteobacteria</taxon>
        <taxon>Moraxellales</taxon>
        <taxon>Moraxellaceae</taxon>
        <taxon>Acinetobacter</taxon>
    </lineage>
</organism>
<evidence type="ECO:0000256" key="10">
    <source>
        <dbReference type="ARBA" id="ARBA00023316"/>
    </source>
</evidence>
<evidence type="ECO:0000256" key="4">
    <source>
        <dbReference type="ARBA" id="ARBA00022679"/>
    </source>
</evidence>
<dbReference type="PANTHER" id="PTHR30474:SF1">
    <property type="entry name" value="PEPTIDOGLYCAN GLYCOSYLTRANSFERASE MRDB"/>
    <property type="match status" value="1"/>
</dbReference>
<dbReference type="GO" id="GO:0032153">
    <property type="term" value="C:cell division site"/>
    <property type="evidence" value="ECO:0007669"/>
    <property type="project" value="TreeGrafter"/>
</dbReference>
<dbReference type="HOGENOM" id="CLU_029243_2_2_6"/>
<keyword evidence="2 11" id="KW-1003">Cell membrane</keyword>
<comment type="catalytic activity">
    <reaction evidence="11">
        <text>[GlcNAc-(1-&gt;4)-Mur2Ac(oyl-L-Ala-gamma-D-Glu-L-Lys-D-Ala-D-Ala)](n)-di-trans,octa-cis-undecaprenyl diphosphate + beta-D-GlcNAc-(1-&gt;4)-Mur2Ac(oyl-L-Ala-gamma-D-Glu-L-Lys-D-Ala-D-Ala)-di-trans,octa-cis-undecaprenyl diphosphate = [GlcNAc-(1-&gt;4)-Mur2Ac(oyl-L-Ala-gamma-D-Glu-L-Lys-D-Ala-D-Ala)](n+1)-di-trans,octa-cis-undecaprenyl diphosphate + di-trans,octa-cis-undecaprenyl diphosphate + H(+)</text>
        <dbReference type="Rhea" id="RHEA:23708"/>
        <dbReference type="Rhea" id="RHEA-COMP:9602"/>
        <dbReference type="Rhea" id="RHEA-COMP:9603"/>
        <dbReference type="ChEBI" id="CHEBI:15378"/>
        <dbReference type="ChEBI" id="CHEBI:58405"/>
        <dbReference type="ChEBI" id="CHEBI:60033"/>
        <dbReference type="ChEBI" id="CHEBI:78435"/>
        <dbReference type="EC" id="2.4.99.28"/>
    </reaction>
</comment>
<name>N9DJ74_ACIBZ</name>
<evidence type="ECO:0000256" key="11">
    <source>
        <dbReference type="HAMAP-Rule" id="MF_02079"/>
    </source>
</evidence>
<dbReference type="GO" id="GO:0008955">
    <property type="term" value="F:peptidoglycan glycosyltransferase activity"/>
    <property type="evidence" value="ECO:0007669"/>
    <property type="project" value="UniProtKB-UniRule"/>
</dbReference>
<comment type="similarity">
    <text evidence="11">Belongs to the SEDS family. MrdB/RodA subfamily.</text>
</comment>
<keyword evidence="5 11" id="KW-0812">Transmembrane</keyword>
<evidence type="ECO:0000256" key="1">
    <source>
        <dbReference type="ARBA" id="ARBA00004141"/>
    </source>
</evidence>
<dbReference type="GO" id="GO:0009252">
    <property type="term" value="P:peptidoglycan biosynthetic process"/>
    <property type="evidence" value="ECO:0007669"/>
    <property type="project" value="UniProtKB-UniRule"/>
</dbReference>
<comment type="subcellular location">
    <subcellularLocation>
        <location evidence="11">Cell inner membrane</location>
        <topology evidence="11">Multi-pass membrane protein</topology>
    </subcellularLocation>
    <subcellularLocation>
        <location evidence="1">Membrane</location>
        <topology evidence="1">Multi-pass membrane protein</topology>
    </subcellularLocation>
</comment>
<feature type="transmembrane region" description="Helical" evidence="11">
    <location>
        <begin position="167"/>
        <end position="185"/>
    </location>
</feature>
<keyword evidence="4 11" id="KW-0808">Transferase</keyword>
<evidence type="ECO:0000256" key="7">
    <source>
        <dbReference type="ARBA" id="ARBA00022984"/>
    </source>
</evidence>
<feature type="transmembrane region" description="Helical" evidence="11">
    <location>
        <begin position="369"/>
        <end position="390"/>
    </location>
</feature>
<comment type="caution">
    <text evidence="12">The sequence shown here is derived from an EMBL/GenBank/DDBJ whole genome shotgun (WGS) entry which is preliminary data.</text>
</comment>
<keyword evidence="11" id="KW-0997">Cell inner membrane</keyword>
<evidence type="ECO:0000256" key="6">
    <source>
        <dbReference type="ARBA" id="ARBA00022960"/>
    </source>
</evidence>
<feature type="transmembrane region" description="Helical" evidence="11">
    <location>
        <begin position="49"/>
        <end position="68"/>
    </location>
</feature>
<comment type="pathway">
    <text evidence="11">Cell wall biogenesis; peptidoglycan biosynthesis.</text>
</comment>
<dbReference type="GO" id="GO:0051301">
    <property type="term" value="P:cell division"/>
    <property type="evidence" value="ECO:0007669"/>
    <property type="project" value="InterPro"/>
</dbReference>
<dbReference type="PATRIC" id="fig|1217650.3.peg.1228"/>
<feature type="transmembrane region" description="Helical" evidence="11">
    <location>
        <begin position="104"/>
        <end position="123"/>
    </location>
</feature>
<keyword evidence="13" id="KW-1185">Reference proteome</keyword>
<dbReference type="InterPro" id="IPR001182">
    <property type="entry name" value="FtsW/RodA"/>
</dbReference>
<dbReference type="PANTHER" id="PTHR30474">
    <property type="entry name" value="CELL CYCLE PROTEIN"/>
    <property type="match status" value="1"/>
</dbReference>
<dbReference type="InterPro" id="IPR018365">
    <property type="entry name" value="Cell_cycle_FtsW-rel_CS"/>
</dbReference>
<dbReference type="GO" id="GO:0008360">
    <property type="term" value="P:regulation of cell shape"/>
    <property type="evidence" value="ECO:0007669"/>
    <property type="project" value="UniProtKB-KW"/>
</dbReference>
<accession>N9DJ74</accession>
<evidence type="ECO:0000256" key="8">
    <source>
        <dbReference type="ARBA" id="ARBA00022989"/>
    </source>
</evidence>
<sequence>MIACAKHIFVQNRPMAPSAQYKFLRHSPRDGLSTATLPSRWQRLHIDPWLSLFLILNALLGLTVLYSASAQDMGLVSKQAMSFGIGFLVMCSLAQVPPKVYQAFAPYFYLFGLVCLVAVKLFGEVRMGAQRWIGIPGFGSVQPSEFLKIGMPLMIAWFLSRNPLPPSFKNVVLSLLMIGIPFILIAEQPDLGTSLLILASGIFVLFLSGLSWKMILGAVSAAAVVIPVAWEFLLHDYQRQRVLTLFNPEADALGTGWNIIQSKTAIGSGGFMGKGYLEGTQSHLHFLPEGHTDFIIAAFSEEFGLIGILLLITIYFCIIFRTFQMSLQCFHNFGRLVAGTFALSFFVYVFVNAGMVSGILPVVGVPLPFMSYGGTAIITLMATFGIVMSIHTHR</sequence>
<keyword evidence="8 11" id="KW-1133">Transmembrane helix</keyword>
<dbReference type="InterPro" id="IPR011923">
    <property type="entry name" value="RodA/MrdB"/>
</dbReference>
<protein>
    <recommendedName>
        <fullName evidence="11">Peptidoglycan glycosyltransferase MrdB</fullName>
        <shortName evidence="11">PGT</shortName>
        <ecNumber evidence="11">2.4.99.28</ecNumber>
    </recommendedName>
    <alternativeName>
        <fullName evidence="11">Cell elongation protein RodA</fullName>
    </alternativeName>
    <alternativeName>
        <fullName evidence="11">Cell wall polymerase</fullName>
    </alternativeName>
    <alternativeName>
        <fullName evidence="11">Peptidoglycan polymerase</fullName>
        <shortName evidence="11">PG polymerase</shortName>
    </alternativeName>
</protein>
<keyword evidence="3 11" id="KW-0328">Glycosyltransferase</keyword>
<dbReference type="HAMAP" id="MF_02079">
    <property type="entry name" value="PGT_RodA"/>
    <property type="match status" value="1"/>
</dbReference>
<feature type="transmembrane region" description="Helical" evidence="11">
    <location>
        <begin position="303"/>
        <end position="324"/>
    </location>
</feature>
<dbReference type="GO" id="GO:0071555">
    <property type="term" value="P:cell wall organization"/>
    <property type="evidence" value="ECO:0007669"/>
    <property type="project" value="UniProtKB-KW"/>
</dbReference>
<feature type="transmembrane region" description="Helical" evidence="11">
    <location>
        <begin position="336"/>
        <end position="363"/>
    </location>
</feature>
<comment type="function">
    <text evidence="11">Peptidoglycan polymerase that is essential for cell wall elongation.</text>
</comment>
<keyword evidence="6 11" id="KW-0133">Cell shape</keyword>
<evidence type="ECO:0000256" key="5">
    <source>
        <dbReference type="ARBA" id="ARBA00022692"/>
    </source>
</evidence>
<evidence type="ECO:0000256" key="9">
    <source>
        <dbReference type="ARBA" id="ARBA00023136"/>
    </source>
</evidence>
<proteinExistence type="inferred from homology"/>
<dbReference type="GO" id="GO:0005886">
    <property type="term" value="C:plasma membrane"/>
    <property type="evidence" value="ECO:0007669"/>
    <property type="project" value="UniProtKB-SubCell"/>
</dbReference>
<gene>
    <name evidence="11" type="primary">mrdB</name>
    <name evidence="11" type="synonym">rodA</name>
    <name evidence="12" type="ORF">F938_01256</name>
</gene>
<dbReference type="GO" id="GO:0015648">
    <property type="term" value="F:lipid-linked peptidoglycan transporter activity"/>
    <property type="evidence" value="ECO:0007669"/>
    <property type="project" value="TreeGrafter"/>
</dbReference>
<keyword evidence="10 11" id="KW-0961">Cell wall biogenesis/degradation</keyword>
<dbReference type="PROSITE" id="PS00428">
    <property type="entry name" value="FTSW_RODA_SPOVE"/>
    <property type="match status" value="1"/>
</dbReference>
<evidence type="ECO:0000256" key="2">
    <source>
        <dbReference type="ARBA" id="ARBA00022475"/>
    </source>
</evidence>
<evidence type="ECO:0000256" key="3">
    <source>
        <dbReference type="ARBA" id="ARBA00022676"/>
    </source>
</evidence>
<evidence type="ECO:0000313" key="12">
    <source>
        <dbReference type="EMBL" id="ENV97846.1"/>
    </source>
</evidence>
<dbReference type="Proteomes" id="UP000013251">
    <property type="component" value="Unassembled WGS sequence"/>
</dbReference>
<dbReference type="EMBL" id="APQG01000018">
    <property type="protein sequence ID" value="ENV97846.1"/>
    <property type="molecule type" value="Genomic_DNA"/>
</dbReference>
<dbReference type="EC" id="2.4.99.28" evidence="11"/>